<dbReference type="Gene3D" id="2.30.110.10">
    <property type="entry name" value="Electron Transport, Fmn-binding Protein, Chain A"/>
    <property type="match status" value="1"/>
</dbReference>
<dbReference type="GO" id="GO:0006208">
    <property type="term" value="P:pyrimidine nucleobase catabolic process"/>
    <property type="evidence" value="ECO:0007669"/>
    <property type="project" value="TreeGrafter"/>
</dbReference>
<dbReference type="PANTHER" id="PTHR30466">
    <property type="entry name" value="FLAVIN REDUCTASE"/>
    <property type="match status" value="1"/>
</dbReference>
<dbReference type="SUPFAM" id="SSF50475">
    <property type="entry name" value="FMN-binding split barrel"/>
    <property type="match status" value="1"/>
</dbReference>
<dbReference type="InterPro" id="IPR012349">
    <property type="entry name" value="Split_barrel_FMN-bd"/>
</dbReference>
<dbReference type="GO" id="GO:0042602">
    <property type="term" value="F:riboflavin reductase (NADPH) activity"/>
    <property type="evidence" value="ECO:0007669"/>
    <property type="project" value="TreeGrafter"/>
</dbReference>
<organism evidence="3 4">
    <name type="scientific">Streptomonospora alba</name>
    <dbReference type="NCBI Taxonomy" id="183763"/>
    <lineage>
        <taxon>Bacteria</taxon>
        <taxon>Bacillati</taxon>
        <taxon>Actinomycetota</taxon>
        <taxon>Actinomycetes</taxon>
        <taxon>Streptosporangiales</taxon>
        <taxon>Nocardiopsidaceae</taxon>
        <taxon>Streptomonospora</taxon>
    </lineage>
</organism>
<evidence type="ECO:0000256" key="1">
    <source>
        <dbReference type="ARBA" id="ARBA00023002"/>
    </source>
</evidence>
<dbReference type="Proteomes" id="UP000031675">
    <property type="component" value="Unassembled WGS sequence"/>
</dbReference>
<comment type="caution">
    <text evidence="3">The sequence shown here is derived from an EMBL/GenBank/DDBJ whole genome shotgun (WGS) entry which is preliminary data.</text>
</comment>
<keyword evidence="4" id="KW-1185">Reference proteome</keyword>
<gene>
    <name evidence="3" type="ORF">LP52_09195</name>
</gene>
<dbReference type="OrthoDB" id="9792858at2"/>
<dbReference type="InterPro" id="IPR002563">
    <property type="entry name" value="Flavin_Rdtase-like_dom"/>
</dbReference>
<evidence type="ECO:0000259" key="2">
    <source>
        <dbReference type="SMART" id="SM00903"/>
    </source>
</evidence>
<evidence type="ECO:0000313" key="4">
    <source>
        <dbReference type="Proteomes" id="UP000031675"/>
    </source>
</evidence>
<feature type="domain" description="Flavin reductase like" evidence="2">
    <location>
        <begin position="12"/>
        <end position="152"/>
    </location>
</feature>
<dbReference type="STRING" id="183763.LP52_09195"/>
<name>A0A0C2JJQ6_9ACTN</name>
<keyword evidence="1" id="KW-0560">Oxidoreductase</keyword>
<dbReference type="EMBL" id="JROO01000015">
    <property type="protein sequence ID" value="KIH99140.1"/>
    <property type="molecule type" value="Genomic_DNA"/>
</dbReference>
<dbReference type="GO" id="GO:0010181">
    <property type="term" value="F:FMN binding"/>
    <property type="evidence" value="ECO:0007669"/>
    <property type="project" value="InterPro"/>
</dbReference>
<sequence length="164" mass="18047">MRPDPREFRHTMGRFATGVTLITTRTDEGVHAMTANGFLSVSLEPAVVLVSLGTHTRMADLLRRTGRYGVNVLAEDHEAHSRRFAGQDTLGSPAEFADAGGIPLLSGALAHVGCRVTAHEHVGDHVLFFGRVCHLDHREGEPLVFYTGRYRVLHAQSDQHSFTH</sequence>
<dbReference type="Pfam" id="PF01613">
    <property type="entry name" value="Flavin_Reduct"/>
    <property type="match status" value="1"/>
</dbReference>
<proteinExistence type="predicted"/>
<dbReference type="InterPro" id="IPR050268">
    <property type="entry name" value="NADH-dep_flavin_reductase"/>
</dbReference>
<evidence type="ECO:0000313" key="3">
    <source>
        <dbReference type="EMBL" id="KIH99140.1"/>
    </source>
</evidence>
<reference evidence="4" key="1">
    <citation type="journal article" date="2015" name="Chem. Biol.">
        <title>Structure, bioactivity, and resistance mechanism of streptomonomicin, an unusual lasso Peptide from an understudied halophilic actinomycete.</title>
        <authorList>
            <person name="Metelev M."/>
            <person name="Tietz J.I."/>
            <person name="Melby J.O."/>
            <person name="Blair P.M."/>
            <person name="Zhu L."/>
            <person name="Livnat I."/>
            <person name="Severinov K."/>
            <person name="Mitchell D.A."/>
        </authorList>
    </citation>
    <scope>NUCLEOTIDE SEQUENCE [LARGE SCALE GENOMIC DNA]</scope>
    <source>
        <strain evidence="4">YIM 90003</strain>
    </source>
</reference>
<dbReference type="SMART" id="SM00903">
    <property type="entry name" value="Flavin_Reduct"/>
    <property type="match status" value="1"/>
</dbReference>
<dbReference type="PANTHER" id="PTHR30466:SF1">
    <property type="entry name" value="FMN REDUCTASE (NADH) RUTF"/>
    <property type="match status" value="1"/>
</dbReference>
<protein>
    <recommendedName>
        <fullName evidence="2">Flavin reductase like domain-containing protein</fullName>
    </recommendedName>
</protein>
<accession>A0A0C2JJQ6</accession>
<dbReference type="AlphaFoldDB" id="A0A0C2JJQ6"/>